<dbReference type="GO" id="GO:0005874">
    <property type="term" value="C:microtubule"/>
    <property type="evidence" value="ECO:0007669"/>
    <property type="project" value="InterPro"/>
</dbReference>
<comment type="caution">
    <text evidence="10">The sequence shown here is derived from an EMBL/GenBank/DDBJ whole genome shotgun (WGS) entry which is preliminary data.</text>
</comment>
<sequence>MDTAMANCEKTLQFYEYDAPSVVIDFSTLDAEPNPVDDWFYQVEKRNSEVEERNPVFGGNKQDLPTAYISPIVKSQKQKGPNEDDGGDSSHDANSYSNLVPSWGNASTASNPTVQTKGSSSQCRRVSKRLSAKQKIDQRRQMRKTIREGVRRSNRIANNESLPPVSKKRRSASKGESDLTSSLCAPLDSPKHQVKVTQSTTPNVLRRNKSSSKVKSTEEQELEKMQELQKEVAELRKKNDESLKAALAGTGVPNKKTVIPSTVPVNFHFYTDDRIKQNEAPTETTYKQVDFTAELRKHPPSPARVGKGCTIPKPFNLSCSSKRKLEENEFVPMAQQIEAFQKRTPMRFHGRSKQKNDEGPSPVKTTKLKMTDPKTPKLLAKRRNRPVTCKSTAEVEAEELEKIKQFKFKALDLNRKILEGGLLPKKPAAKAITQPVGFDLEIEKRLRDRETKKITTEEEDYTFHPRPLPIKILEDVVEKPVPIKANPVPHFGVPFKPKPLENKQVEVCPFSFESREKEKQALKEKRMEELRKEEVSKFKALPLPDFDHVHLPEKKVKEVTQPEPFKLLIDERGAVKNERWEQMLKDEQKQQAEATVFKARPNTVTHHEPFIPKKESRLLEESISNSVASKGFELCTEKRSKERIEFERALAEKEAICARMEEERRREQEEREKEEIARLRQEQVHKAQPIRKFKKVEVKHSTQALTVPVSPKFSDRFRL</sequence>
<feature type="compositionally biased region" description="Basic and acidic residues" evidence="7">
    <location>
        <begin position="605"/>
        <end position="616"/>
    </location>
</feature>
<organism evidence="10 11">
    <name type="scientific">Polypterus senegalus</name>
    <name type="common">Senegal bichir</name>
    <dbReference type="NCBI Taxonomy" id="55291"/>
    <lineage>
        <taxon>Eukaryota</taxon>
        <taxon>Metazoa</taxon>
        <taxon>Chordata</taxon>
        <taxon>Craniata</taxon>
        <taxon>Vertebrata</taxon>
        <taxon>Euteleostomi</taxon>
        <taxon>Actinopterygii</taxon>
        <taxon>Polypteriformes</taxon>
        <taxon>Polypteridae</taxon>
        <taxon>Polypterus</taxon>
    </lineage>
</organism>
<comment type="subcellular location">
    <subcellularLocation>
        <location evidence="2">Cytoplasm</location>
        <location evidence="2">Cytoskeleton</location>
        <location evidence="2">Spindle</location>
    </subcellularLocation>
    <subcellularLocation>
        <location evidence="1">Nucleus</location>
    </subcellularLocation>
</comment>
<evidence type="ECO:0000259" key="9">
    <source>
        <dbReference type="Pfam" id="PF12214"/>
    </source>
</evidence>
<feature type="region of interest" description="Disordered" evidence="7">
    <location>
        <begin position="347"/>
        <end position="369"/>
    </location>
</feature>
<keyword evidence="11" id="KW-1185">Reference proteome</keyword>
<feature type="region of interest" description="Disordered" evidence="7">
    <location>
        <begin position="663"/>
        <end position="682"/>
    </location>
</feature>
<evidence type="ECO:0000313" key="10">
    <source>
        <dbReference type="EMBL" id="KAG2463541.1"/>
    </source>
</evidence>
<evidence type="ECO:0000313" key="11">
    <source>
        <dbReference type="Proteomes" id="UP000886611"/>
    </source>
</evidence>
<evidence type="ECO:0000256" key="5">
    <source>
        <dbReference type="ARBA" id="ARBA00023212"/>
    </source>
</evidence>
<dbReference type="InterPro" id="IPR027330">
    <property type="entry name" value="TPX2_central_dom"/>
</dbReference>
<feature type="non-terminal residue" evidence="10">
    <location>
        <position position="1"/>
    </location>
</feature>
<keyword evidence="5" id="KW-0206">Cytoskeleton</keyword>
<feature type="compositionally biased region" description="Polar residues" evidence="7">
    <location>
        <begin position="92"/>
        <end position="124"/>
    </location>
</feature>
<feature type="compositionally biased region" description="Basic and acidic residues" evidence="7">
    <location>
        <begin position="134"/>
        <end position="151"/>
    </location>
</feature>
<keyword evidence="6" id="KW-0539">Nucleus</keyword>
<dbReference type="PANTHER" id="PTHR14326">
    <property type="entry name" value="TARGETING PROTEIN FOR XKLP2"/>
    <property type="match status" value="1"/>
</dbReference>
<feature type="region of interest" description="Disordered" evidence="7">
    <location>
        <begin position="47"/>
        <end position="222"/>
    </location>
</feature>
<evidence type="ECO:0000256" key="4">
    <source>
        <dbReference type="ARBA" id="ARBA00022490"/>
    </source>
</evidence>
<feature type="region of interest" description="Disordered" evidence="7">
    <location>
        <begin position="596"/>
        <end position="616"/>
    </location>
</feature>
<feature type="domain" description="TPX2 central" evidence="9">
    <location>
        <begin position="368"/>
        <end position="477"/>
    </location>
</feature>
<dbReference type="GO" id="GO:0060236">
    <property type="term" value="P:regulation of mitotic spindle organization"/>
    <property type="evidence" value="ECO:0007669"/>
    <property type="project" value="InterPro"/>
</dbReference>
<dbReference type="Proteomes" id="UP000886611">
    <property type="component" value="Unassembled WGS sequence"/>
</dbReference>
<dbReference type="GO" id="GO:0005634">
    <property type="term" value="C:nucleus"/>
    <property type="evidence" value="ECO:0007669"/>
    <property type="project" value="UniProtKB-SubCell"/>
</dbReference>
<dbReference type="AlphaFoldDB" id="A0A8X8BPZ0"/>
<accession>A0A8X8BPZ0</accession>
<reference evidence="10 11" key="1">
    <citation type="journal article" date="2021" name="Cell">
        <title>Tracing the genetic footprints of vertebrate landing in non-teleost ray-finned fishes.</title>
        <authorList>
            <person name="Bi X."/>
            <person name="Wang K."/>
            <person name="Yang L."/>
            <person name="Pan H."/>
            <person name="Jiang H."/>
            <person name="Wei Q."/>
            <person name="Fang M."/>
            <person name="Yu H."/>
            <person name="Zhu C."/>
            <person name="Cai Y."/>
            <person name="He Y."/>
            <person name="Gan X."/>
            <person name="Zeng H."/>
            <person name="Yu D."/>
            <person name="Zhu Y."/>
            <person name="Jiang H."/>
            <person name="Qiu Q."/>
            <person name="Yang H."/>
            <person name="Zhang Y.E."/>
            <person name="Wang W."/>
            <person name="Zhu M."/>
            <person name="He S."/>
            <person name="Zhang G."/>
        </authorList>
    </citation>
    <scope>NUCLEOTIDE SEQUENCE [LARGE SCALE GENOMIC DNA]</scope>
    <source>
        <strain evidence="10">Bchr_013</strain>
    </source>
</reference>
<dbReference type="Pfam" id="PF06886">
    <property type="entry name" value="TPX2"/>
    <property type="match status" value="2"/>
</dbReference>
<dbReference type="InterPro" id="IPR009675">
    <property type="entry name" value="TPX2_fam"/>
</dbReference>
<comment type="similarity">
    <text evidence="3">Belongs to the TPX2 family.</text>
</comment>
<dbReference type="Pfam" id="PF12214">
    <property type="entry name" value="TPX2_importin"/>
    <property type="match status" value="1"/>
</dbReference>
<name>A0A8X8BPZ0_POLSE</name>
<feature type="domain" description="TPX2 C-terminal" evidence="8">
    <location>
        <begin position="632"/>
        <end position="706"/>
    </location>
</feature>
<proteinExistence type="inferred from homology"/>
<feature type="non-terminal residue" evidence="10">
    <location>
        <position position="719"/>
    </location>
</feature>
<evidence type="ECO:0000256" key="7">
    <source>
        <dbReference type="SAM" id="MobiDB-lite"/>
    </source>
</evidence>
<evidence type="ECO:0000256" key="3">
    <source>
        <dbReference type="ARBA" id="ARBA00005885"/>
    </source>
</evidence>
<dbReference type="GO" id="GO:0005819">
    <property type="term" value="C:spindle"/>
    <property type="evidence" value="ECO:0007669"/>
    <property type="project" value="UniProtKB-SubCell"/>
</dbReference>
<feature type="domain" description="TPX2 C-terminal" evidence="8">
    <location>
        <begin position="513"/>
        <end position="561"/>
    </location>
</feature>
<dbReference type="PANTHER" id="PTHR14326:SF44">
    <property type="entry name" value="TARGETING PROTEIN FOR XKLP2"/>
    <property type="match status" value="1"/>
</dbReference>
<gene>
    <name evidence="10" type="primary">Tpx2b</name>
    <name evidence="10" type="ORF">GTO96_0003860</name>
</gene>
<keyword evidence="4" id="KW-0963">Cytoplasm</keyword>
<evidence type="ECO:0000256" key="2">
    <source>
        <dbReference type="ARBA" id="ARBA00004186"/>
    </source>
</evidence>
<dbReference type="EMBL" id="JAATIS010003638">
    <property type="protein sequence ID" value="KAG2463541.1"/>
    <property type="molecule type" value="Genomic_DNA"/>
</dbReference>
<protein>
    <submittedName>
        <fullName evidence="10">TPX2B protein</fullName>
    </submittedName>
</protein>
<evidence type="ECO:0000259" key="8">
    <source>
        <dbReference type="Pfam" id="PF06886"/>
    </source>
</evidence>
<dbReference type="InterPro" id="IPR027329">
    <property type="entry name" value="TPX2_C"/>
</dbReference>
<evidence type="ECO:0000256" key="1">
    <source>
        <dbReference type="ARBA" id="ARBA00004123"/>
    </source>
</evidence>
<evidence type="ECO:0000256" key="6">
    <source>
        <dbReference type="ARBA" id="ARBA00023242"/>
    </source>
</evidence>